<keyword evidence="1" id="KW-0812">Transmembrane</keyword>
<proteinExistence type="predicted"/>
<accession>A0A2P2BW54</accession>
<feature type="transmembrane region" description="Helical" evidence="1">
    <location>
        <begin position="57"/>
        <end position="75"/>
    </location>
</feature>
<name>A0A2P2BW54_9ZZZZ</name>
<gene>
    <name evidence="2" type="ORF">NOCA2120011</name>
</gene>
<reference evidence="2" key="1">
    <citation type="submission" date="2015-08" db="EMBL/GenBank/DDBJ databases">
        <authorList>
            <person name="Babu N.S."/>
            <person name="Beckwith C.J."/>
            <person name="Beseler K.G."/>
            <person name="Brison A."/>
            <person name="Carone J.V."/>
            <person name="Caskin T.P."/>
            <person name="Diamond M."/>
            <person name="Durham M.E."/>
            <person name="Foxe J.M."/>
            <person name="Go M."/>
            <person name="Henderson B.A."/>
            <person name="Jones I.B."/>
            <person name="McGettigan J.A."/>
            <person name="Micheletti S.J."/>
            <person name="Nasrallah M.E."/>
            <person name="Ortiz D."/>
            <person name="Piller C.R."/>
            <person name="Privatt S.R."/>
            <person name="Schneider S.L."/>
            <person name="Sharp S."/>
            <person name="Smith T.C."/>
            <person name="Stanton J.D."/>
            <person name="Ullery H.E."/>
            <person name="Wilson R.J."/>
            <person name="Serrano M.G."/>
            <person name="Buck G."/>
            <person name="Lee V."/>
            <person name="Wang Y."/>
            <person name="Carvalho R."/>
            <person name="Voegtly L."/>
            <person name="Shi R."/>
            <person name="Duckworth R."/>
            <person name="Johnson A."/>
            <person name="Loviza R."/>
            <person name="Walstead R."/>
            <person name="Shah Z."/>
            <person name="Kiflezghi M."/>
            <person name="Wade K."/>
            <person name="Ball S.L."/>
            <person name="Bradley K.W."/>
            <person name="Asai D.J."/>
            <person name="Bowman C.A."/>
            <person name="Russell D.A."/>
            <person name="Pope W.H."/>
            <person name="Jacobs-Sera D."/>
            <person name="Hendrix R.W."/>
            <person name="Hatfull G.F."/>
        </authorList>
    </citation>
    <scope>NUCLEOTIDE SEQUENCE</scope>
</reference>
<evidence type="ECO:0000256" key="1">
    <source>
        <dbReference type="SAM" id="Phobius"/>
    </source>
</evidence>
<protein>
    <submittedName>
        <fullName evidence="2">Uncharacterized protein</fullName>
    </submittedName>
</protein>
<dbReference type="EMBL" id="CZKA01000004">
    <property type="protein sequence ID" value="CUR53978.1"/>
    <property type="molecule type" value="Genomic_DNA"/>
</dbReference>
<evidence type="ECO:0000313" key="2">
    <source>
        <dbReference type="EMBL" id="CUR53978.1"/>
    </source>
</evidence>
<keyword evidence="1" id="KW-1133">Transmembrane helix</keyword>
<dbReference type="AlphaFoldDB" id="A0A2P2BW54"/>
<keyword evidence="1" id="KW-0472">Membrane</keyword>
<sequence length="79" mass="8544">MDEREDLDDTPELHSHVHAMQGIPEDARALGLDRNTTEGALVGMAGSLTGAKLSHRIVAWTLLIVFLGPLVLGMLRTLV</sequence>
<organism evidence="2">
    <name type="scientific">metagenome</name>
    <dbReference type="NCBI Taxonomy" id="256318"/>
    <lineage>
        <taxon>unclassified sequences</taxon>
        <taxon>metagenomes</taxon>
    </lineage>
</organism>